<name>A0A409YL90_9AGAR</name>
<dbReference type="InterPro" id="IPR015802">
    <property type="entry name" value="Cu_amine_oxidase_N3"/>
</dbReference>
<evidence type="ECO:0000256" key="2">
    <source>
        <dbReference type="ARBA" id="ARBA00001936"/>
    </source>
</evidence>
<feature type="compositionally biased region" description="Low complexity" evidence="15">
    <location>
        <begin position="12"/>
        <end position="25"/>
    </location>
</feature>
<evidence type="ECO:0000256" key="10">
    <source>
        <dbReference type="ARBA" id="ARBA00023211"/>
    </source>
</evidence>
<evidence type="ECO:0000256" key="6">
    <source>
        <dbReference type="ARBA" id="ARBA00022723"/>
    </source>
</evidence>
<evidence type="ECO:0000259" key="17">
    <source>
        <dbReference type="Pfam" id="PF02728"/>
    </source>
</evidence>
<dbReference type="Gene3D" id="2.70.98.20">
    <property type="entry name" value="Copper amine oxidase, catalytic domain"/>
    <property type="match status" value="1"/>
</dbReference>
<evidence type="ECO:0000256" key="3">
    <source>
        <dbReference type="ARBA" id="ARBA00001947"/>
    </source>
</evidence>
<comment type="similarity">
    <text evidence="4 14">Belongs to the copper/topaquinone oxidase family.</text>
</comment>
<dbReference type="STRING" id="181874.A0A409YL90"/>
<feature type="compositionally biased region" description="Polar residues" evidence="15">
    <location>
        <begin position="752"/>
        <end position="764"/>
    </location>
</feature>
<keyword evidence="8 14" id="KW-0560">Oxidoreductase</keyword>
<dbReference type="AlphaFoldDB" id="A0A409YL90"/>
<comment type="PTM">
    <text evidence="13 14">Topaquinone (TPQ) is generated by copper-dependent autoxidation of a specific tyrosyl residue.</text>
</comment>
<feature type="region of interest" description="Disordered" evidence="15">
    <location>
        <begin position="740"/>
        <end position="764"/>
    </location>
</feature>
<keyword evidence="19" id="KW-1185">Reference proteome</keyword>
<protein>
    <recommendedName>
        <fullName evidence="14">Amine oxidase</fullName>
        <ecNumber evidence="14">1.4.3.-</ecNumber>
    </recommendedName>
</protein>
<evidence type="ECO:0000256" key="9">
    <source>
        <dbReference type="ARBA" id="ARBA00023008"/>
    </source>
</evidence>
<comment type="catalytic activity">
    <reaction evidence="11">
        <text>a primary methyl amine + O2 + H2O = an aldehyde + H2O2 + NH4(+)</text>
        <dbReference type="Rhea" id="RHEA:16153"/>
        <dbReference type="ChEBI" id="CHEBI:15377"/>
        <dbReference type="ChEBI" id="CHEBI:15379"/>
        <dbReference type="ChEBI" id="CHEBI:16240"/>
        <dbReference type="ChEBI" id="CHEBI:17478"/>
        <dbReference type="ChEBI" id="CHEBI:28938"/>
        <dbReference type="ChEBI" id="CHEBI:228804"/>
        <dbReference type="EC" id="1.4.3.21"/>
    </reaction>
</comment>
<dbReference type="InterPro" id="IPR016182">
    <property type="entry name" value="Cu_amine_oxidase_N-reg"/>
</dbReference>
<keyword evidence="10" id="KW-0464">Manganese</keyword>
<evidence type="ECO:0000256" key="5">
    <source>
        <dbReference type="ARBA" id="ARBA00011738"/>
    </source>
</evidence>
<dbReference type="EC" id="1.4.3.-" evidence="14"/>
<evidence type="ECO:0000256" key="4">
    <source>
        <dbReference type="ARBA" id="ARBA00007983"/>
    </source>
</evidence>
<comment type="subunit">
    <text evidence="5">Homodimer.</text>
</comment>
<evidence type="ECO:0000256" key="7">
    <source>
        <dbReference type="ARBA" id="ARBA00022772"/>
    </source>
</evidence>
<dbReference type="InterPro" id="IPR015798">
    <property type="entry name" value="Cu_amine_oxidase_C"/>
</dbReference>
<evidence type="ECO:0000256" key="11">
    <source>
        <dbReference type="ARBA" id="ARBA00048032"/>
    </source>
</evidence>
<evidence type="ECO:0000313" key="19">
    <source>
        <dbReference type="Proteomes" id="UP000284842"/>
    </source>
</evidence>
<dbReference type="PROSITE" id="PS01164">
    <property type="entry name" value="COPPER_AMINE_OXID_1"/>
    <property type="match status" value="1"/>
</dbReference>
<sequence length="764" mass="85035">MSLNDISAEKANNNADNSTTTNLSSHSKPPSNPSFKHPLDPLTGDEIKAASLEIRRYLLANTEVKAVKFITLSLVPAPKRAVLAYLGIPITPGSKPEKPVPIVRRAESDFLDVVHGRAYNATLLLNPEGKWEVDVMTLLPEEFHPQISVEELTECEVVVRNSPIIQKIAKDVGLEPEQIYCDGWAIGYDERFPQAQRVQQALMFARFSEHDNLYAHPLDFVPVVDVTNNEVLYVGKSTSSPSLIALTIPAIDFPPHYIRNPDGSASLSVHSTAPPPVAADSLGASKRERIPPPRKAWNFLPDLMAETEEGGYEPRKDVKPLHVVQPEGVSFKMDGHVLEWQNWKMHIAFSQREGIALSTITYNDKGEIRPIMYRLSLAEMVVPYGAPEYPHPRKFAFDSGEYGMGTMANELSLGCDCLGQIHYLPGVFVSHSGDPFVIKNVICIHEEDAGVLWKHSDYRPGGRSQTVRRRRLVVSMVCTLANYEYIWNYHFYQDGTIEFEIRLTGILSVYVGKDGEPSPYGTVVAPNINAHHHQHLFSIRVDPMIDGLNNSVVETDIIPLNAPTGSKENFAGNAFFTKDEVLKKECGRSFDYAKDRRWKIVNSSKQHYSSGKDVGYSIGVKGGATPMMSRPDGWAARRAKFISNTLWVCRDVEGPQSGSLRMWPAGKYVPQTREEPEDSVGQWVERGLDVENQDILVYLTVGTTHIARPEDWPVMPVETLHVTFRPNSFFKANPSMDVPGSNDPLSVPAFDSGNNNTSGNACCQ</sequence>
<feature type="active site" description="Proton acceptor" evidence="12">
    <location>
        <position position="398"/>
    </location>
</feature>
<reference evidence="18 19" key="1">
    <citation type="journal article" date="2018" name="Evol. Lett.">
        <title>Horizontal gene cluster transfer increased hallucinogenic mushroom diversity.</title>
        <authorList>
            <person name="Reynolds H.T."/>
            <person name="Vijayakumar V."/>
            <person name="Gluck-Thaler E."/>
            <person name="Korotkin H.B."/>
            <person name="Matheny P.B."/>
            <person name="Slot J.C."/>
        </authorList>
    </citation>
    <scope>NUCLEOTIDE SEQUENCE [LARGE SCALE GENOMIC DNA]</scope>
    <source>
        <strain evidence="18 19">2629</strain>
    </source>
</reference>
<evidence type="ECO:0000256" key="15">
    <source>
        <dbReference type="SAM" id="MobiDB-lite"/>
    </source>
</evidence>
<evidence type="ECO:0000256" key="1">
    <source>
        <dbReference type="ARBA" id="ARBA00001935"/>
    </source>
</evidence>
<proteinExistence type="inferred from homology"/>
<evidence type="ECO:0000256" key="14">
    <source>
        <dbReference type="RuleBase" id="RU000672"/>
    </source>
</evidence>
<feature type="domain" description="Copper amine oxidase catalytic" evidence="16">
    <location>
        <begin position="321"/>
        <end position="736"/>
    </location>
</feature>
<dbReference type="EMBL" id="NHTK01001019">
    <property type="protein sequence ID" value="PPR03795.1"/>
    <property type="molecule type" value="Genomic_DNA"/>
</dbReference>
<dbReference type="FunCoup" id="A0A409YL90">
    <property type="interactions" value="46"/>
</dbReference>
<keyword evidence="9 14" id="KW-0186">Copper</keyword>
<dbReference type="PANTHER" id="PTHR10638">
    <property type="entry name" value="COPPER AMINE OXIDASE"/>
    <property type="match status" value="1"/>
</dbReference>
<evidence type="ECO:0000256" key="13">
    <source>
        <dbReference type="PIRSR" id="PIRSR600269-51"/>
    </source>
</evidence>
<evidence type="ECO:0000259" key="16">
    <source>
        <dbReference type="Pfam" id="PF01179"/>
    </source>
</evidence>
<evidence type="ECO:0000256" key="8">
    <source>
        <dbReference type="ARBA" id="ARBA00023002"/>
    </source>
</evidence>
<dbReference type="GO" id="GO:0048038">
    <property type="term" value="F:quinone binding"/>
    <property type="evidence" value="ECO:0007669"/>
    <property type="project" value="InterPro"/>
</dbReference>
<comment type="caution">
    <text evidence="18">The sequence shown here is derived from an EMBL/GenBank/DDBJ whole genome shotgun (WGS) entry which is preliminary data.</text>
</comment>
<keyword evidence="6 14" id="KW-0479">Metal-binding</keyword>
<dbReference type="SUPFAM" id="SSF49998">
    <property type="entry name" value="Amine oxidase catalytic domain"/>
    <property type="match status" value="1"/>
</dbReference>
<evidence type="ECO:0000313" key="18">
    <source>
        <dbReference type="EMBL" id="PPR03795.1"/>
    </source>
</evidence>
<comment type="cofactor">
    <cofactor evidence="3">
        <name>Zn(2+)</name>
        <dbReference type="ChEBI" id="CHEBI:29105"/>
    </cofactor>
</comment>
<dbReference type="GO" id="GO:0009308">
    <property type="term" value="P:amine metabolic process"/>
    <property type="evidence" value="ECO:0007669"/>
    <property type="project" value="UniProtKB-UniRule"/>
</dbReference>
<dbReference type="Pfam" id="PF01179">
    <property type="entry name" value="Cu_amine_oxid"/>
    <property type="match status" value="1"/>
</dbReference>
<comment type="cofactor">
    <cofactor evidence="2">
        <name>Mn(2+)</name>
        <dbReference type="ChEBI" id="CHEBI:29035"/>
    </cofactor>
</comment>
<dbReference type="GO" id="GO:0005507">
    <property type="term" value="F:copper ion binding"/>
    <property type="evidence" value="ECO:0007669"/>
    <property type="project" value="InterPro"/>
</dbReference>
<comment type="cofactor">
    <cofactor evidence="1">
        <name>Cu cation</name>
        <dbReference type="ChEBI" id="CHEBI:23378"/>
    </cofactor>
</comment>
<dbReference type="Proteomes" id="UP000284842">
    <property type="component" value="Unassembled WGS sequence"/>
</dbReference>
<keyword evidence="7 12" id="KW-0801">TPQ</keyword>
<accession>A0A409YL90</accession>
<feature type="domain" description="Copper amine oxidase N3-terminal" evidence="17">
    <location>
        <begin position="145"/>
        <end position="232"/>
    </location>
</feature>
<dbReference type="InterPro" id="IPR000269">
    <property type="entry name" value="Cu_amine_oxidase"/>
</dbReference>
<evidence type="ECO:0000256" key="12">
    <source>
        <dbReference type="PIRSR" id="PIRSR600269-50"/>
    </source>
</evidence>
<dbReference type="GO" id="GO:0008131">
    <property type="term" value="F:primary methylamine oxidase activity"/>
    <property type="evidence" value="ECO:0007669"/>
    <property type="project" value="UniProtKB-EC"/>
</dbReference>
<dbReference type="InterPro" id="IPR049948">
    <property type="entry name" value="Cu_Am_ox_TPQ-bd"/>
</dbReference>
<organism evidence="18 19">
    <name type="scientific">Panaeolus cyanescens</name>
    <dbReference type="NCBI Taxonomy" id="181874"/>
    <lineage>
        <taxon>Eukaryota</taxon>
        <taxon>Fungi</taxon>
        <taxon>Dikarya</taxon>
        <taxon>Basidiomycota</taxon>
        <taxon>Agaricomycotina</taxon>
        <taxon>Agaricomycetes</taxon>
        <taxon>Agaricomycetidae</taxon>
        <taxon>Agaricales</taxon>
        <taxon>Agaricineae</taxon>
        <taxon>Galeropsidaceae</taxon>
        <taxon>Panaeolus</taxon>
    </lineage>
</organism>
<dbReference type="PROSITE" id="PS01165">
    <property type="entry name" value="COPPER_AMINE_OXID_2"/>
    <property type="match status" value="1"/>
</dbReference>
<dbReference type="OrthoDB" id="5379943at2759"/>
<feature type="region of interest" description="Disordered" evidence="15">
    <location>
        <begin position="1"/>
        <end position="42"/>
    </location>
</feature>
<dbReference type="InParanoid" id="A0A409YL90"/>
<dbReference type="Pfam" id="PF02728">
    <property type="entry name" value="Cu_amine_oxidN3"/>
    <property type="match status" value="1"/>
</dbReference>
<dbReference type="InterPro" id="IPR036460">
    <property type="entry name" value="Cu_amine_oxidase_C_sf"/>
</dbReference>
<comment type="cofactor">
    <cofactor evidence="14">
        <name>Cu cation</name>
        <dbReference type="ChEBI" id="CHEBI:23378"/>
    </cofactor>
    <text evidence="14">Contains 1 topaquinone per subunit.</text>
</comment>
<feature type="modified residue" description="2',4',5'-topaquinone" evidence="13">
    <location>
        <position position="483"/>
    </location>
</feature>
<dbReference type="InterPro" id="IPR049947">
    <property type="entry name" value="Cu_Am_Ox_Cu-bd"/>
</dbReference>
<dbReference type="SUPFAM" id="SSF54416">
    <property type="entry name" value="Amine oxidase N-terminal region"/>
    <property type="match status" value="2"/>
</dbReference>
<gene>
    <name evidence="18" type="ORF">CVT24_007475</name>
</gene>
<dbReference type="PANTHER" id="PTHR10638:SF86">
    <property type="entry name" value="COPPER AMINE OXIDASE 1-RELATED"/>
    <property type="match status" value="1"/>
</dbReference>
<dbReference type="Gene3D" id="3.10.450.40">
    <property type="match status" value="2"/>
</dbReference>
<feature type="active site" description="Schiff-base intermediate with substrate; via topaquinone" evidence="12">
    <location>
        <position position="483"/>
    </location>
</feature>